<reference evidence="2 3" key="1">
    <citation type="submission" date="2019-07" db="EMBL/GenBank/DDBJ databases">
        <title>Qingshengfaniella alkalisoli gen. nov., sp. nov., isolated from saline soil.</title>
        <authorList>
            <person name="Xu L."/>
            <person name="Huang X.-X."/>
            <person name="Sun J.-Q."/>
        </authorList>
    </citation>
    <scope>NUCLEOTIDE SEQUENCE [LARGE SCALE GENOMIC DNA]</scope>
    <source>
        <strain evidence="2 3">DSM 27279</strain>
    </source>
</reference>
<comment type="similarity">
    <text evidence="1">Belongs to the UPF0065 (bug) family.</text>
</comment>
<keyword evidence="3" id="KW-1185">Reference proteome</keyword>
<dbReference type="OrthoDB" id="8678392at2"/>
<organism evidence="2 3">
    <name type="scientific">Verticiella sediminum</name>
    <dbReference type="NCBI Taxonomy" id="1247510"/>
    <lineage>
        <taxon>Bacteria</taxon>
        <taxon>Pseudomonadati</taxon>
        <taxon>Pseudomonadota</taxon>
        <taxon>Betaproteobacteria</taxon>
        <taxon>Burkholderiales</taxon>
        <taxon>Alcaligenaceae</taxon>
        <taxon>Verticiella</taxon>
    </lineage>
</organism>
<dbReference type="Gene3D" id="3.40.190.150">
    <property type="entry name" value="Bordetella uptake gene, domain 1"/>
    <property type="match status" value="1"/>
</dbReference>
<dbReference type="PANTHER" id="PTHR42928:SF5">
    <property type="entry name" value="BLR1237 PROTEIN"/>
    <property type="match status" value="1"/>
</dbReference>
<evidence type="ECO:0000313" key="2">
    <source>
        <dbReference type="EMBL" id="TSH97364.1"/>
    </source>
</evidence>
<dbReference type="Pfam" id="PF03401">
    <property type="entry name" value="TctC"/>
    <property type="match status" value="1"/>
</dbReference>
<evidence type="ECO:0000256" key="1">
    <source>
        <dbReference type="ARBA" id="ARBA00006987"/>
    </source>
</evidence>
<name>A0A556AWQ9_9BURK</name>
<dbReference type="PIRSF" id="PIRSF017082">
    <property type="entry name" value="YflP"/>
    <property type="match status" value="1"/>
</dbReference>
<dbReference type="EMBL" id="VLTJ01000010">
    <property type="protein sequence ID" value="TSH97364.1"/>
    <property type="molecule type" value="Genomic_DNA"/>
</dbReference>
<dbReference type="PANTHER" id="PTHR42928">
    <property type="entry name" value="TRICARBOXYLATE-BINDING PROTEIN"/>
    <property type="match status" value="1"/>
</dbReference>
<accession>A0A556AWQ9</accession>
<protein>
    <recommendedName>
        <fullName evidence="4">Tripartite tricarboxylate transporter substrate binding protein</fullName>
    </recommendedName>
</protein>
<dbReference type="Gene3D" id="3.40.190.10">
    <property type="entry name" value="Periplasmic binding protein-like II"/>
    <property type="match status" value="1"/>
</dbReference>
<dbReference type="AlphaFoldDB" id="A0A556AWQ9"/>
<dbReference type="InterPro" id="IPR042100">
    <property type="entry name" value="Bug_dom1"/>
</dbReference>
<proteinExistence type="inferred from homology"/>
<comment type="caution">
    <text evidence="2">The sequence shown here is derived from an EMBL/GenBank/DDBJ whole genome shotgun (WGS) entry which is preliminary data.</text>
</comment>
<evidence type="ECO:0008006" key="4">
    <source>
        <dbReference type="Google" id="ProtNLM"/>
    </source>
</evidence>
<evidence type="ECO:0000313" key="3">
    <source>
        <dbReference type="Proteomes" id="UP000318405"/>
    </source>
</evidence>
<dbReference type="InterPro" id="IPR005064">
    <property type="entry name" value="BUG"/>
</dbReference>
<sequence length="352" mass="37586">MKRNIYHCFPQFPWSILRPFQQAQQETTMASNLLGRLLLGVALATCGIGGVAAAAEPPTRLVVGFQAGGGLDSVARALADALSRSSERRVIVENRPGASGMIAIDALRNAAAGDNLLIILPSGSITMTPHTNRHFSYDPERDLVPVARVATYAMGVAVSPSVGADTLQGYVERARGNEALRAYGTAGVGLSPHFVGVGLSQQAHADLIHVPYRGAGPAINDAVGGQIPAVISTVPSLLAMTRDGRLKLLATSGSERDPNTPQVPTLRELGFKGLDIEEWFGVLAPSGMSEEAARDWNERINAALESEGLRKILLDQGFVPAPMPQAEFRALVNEDYRRWQEVLKDTGDTFAN</sequence>
<gene>
    <name evidence="2" type="ORF">FOZ76_06475</name>
</gene>
<dbReference type="Proteomes" id="UP000318405">
    <property type="component" value="Unassembled WGS sequence"/>
</dbReference>